<reference evidence="3 4" key="1">
    <citation type="submission" date="2016-10" db="EMBL/GenBank/DDBJ databases">
        <authorList>
            <person name="de Groot N.N."/>
        </authorList>
    </citation>
    <scope>NUCLEOTIDE SEQUENCE [LARGE SCALE GENOMIC DNA]</scope>
    <source>
        <strain evidence="3 4">CGMCC 1.5058</strain>
    </source>
</reference>
<proteinExistence type="predicted"/>
<dbReference type="EMBL" id="FNDZ01000009">
    <property type="protein sequence ID" value="SDJ19541.1"/>
    <property type="molecule type" value="Genomic_DNA"/>
</dbReference>
<feature type="coiled-coil region" evidence="1">
    <location>
        <begin position="81"/>
        <end position="115"/>
    </location>
</feature>
<keyword evidence="2" id="KW-0472">Membrane</keyword>
<evidence type="ECO:0000256" key="1">
    <source>
        <dbReference type="SAM" id="Coils"/>
    </source>
</evidence>
<organism evidence="3 4">
    <name type="scientific">Proteiniclasticum ruminis</name>
    <dbReference type="NCBI Taxonomy" id="398199"/>
    <lineage>
        <taxon>Bacteria</taxon>
        <taxon>Bacillati</taxon>
        <taxon>Bacillota</taxon>
        <taxon>Clostridia</taxon>
        <taxon>Eubacteriales</taxon>
        <taxon>Clostridiaceae</taxon>
        <taxon>Proteiniclasticum</taxon>
    </lineage>
</organism>
<feature type="transmembrane region" description="Helical" evidence="2">
    <location>
        <begin position="49"/>
        <end position="72"/>
    </location>
</feature>
<name>A0A1G8RRA5_9CLOT</name>
<keyword evidence="2" id="KW-0812">Transmembrane</keyword>
<sequence>MKKKLKSRKALWIPIIVLILFLVPYLVEKLVSAISGSTFTLKFVLPKEVWFGFIGSYLGAVGTVILGAVAIWQNKRYKELSDDSSKEVMEIQGELKNLNKRIVDAIETLENIEVAVYTPAIQEILHYYHNVRKETLDDNSDSCAYQINRINIFEDNPLMPLEELMEKYSTFAFTIRNIGEKPIRNFTCRKITLNGTSPNYILYLCLAS</sequence>
<keyword evidence="1" id="KW-0175">Coiled coil</keyword>
<evidence type="ECO:0000313" key="4">
    <source>
        <dbReference type="Proteomes" id="UP000183255"/>
    </source>
</evidence>
<evidence type="ECO:0000313" key="3">
    <source>
        <dbReference type="EMBL" id="SDJ19541.1"/>
    </source>
</evidence>
<dbReference type="Proteomes" id="UP000183255">
    <property type="component" value="Unassembled WGS sequence"/>
</dbReference>
<protein>
    <submittedName>
        <fullName evidence="3">Uncharacterized protein</fullName>
    </submittedName>
</protein>
<dbReference type="AlphaFoldDB" id="A0A1G8RRA5"/>
<evidence type="ECO:0000256" key="2">
    <source>
        <dbReference type="SAM" id="Phobius"/>
    </source>
</evidence>
<keyword evidence="2" id="KW-1133">Transmembrane helix</keyword>
<accession>A0A1G8RRA5</accession>
<gene>
    <name evidence="3" type="ORF">SAMN05421804_10959</name>
</gene>